<accession>A0A4S2JVI8</accession>
<feature type="compositionally biased region" description="Polar residues" evidence="1">
    <location>
        <begin position="72"/>
        <end position="81"/>
    </location>
</feature>
<dbReference type="Proteomes" id="UP000310200">
    <property type="component" value="Unassembled WGS sequence"/>
</dbReference>
<gene>
    <name evidence="2" type="ORF">DBV15_12087</name>
</gene>
<reference evidence="2 3" key="1">
    <citation type="journal article" date="2019" name="Philos. Trans. R. Soc. Lond., B, Biol. Sci.">
        <title>Ant behaviour and brain gene expression of defending hosts depend on the ecological success of the intruding social parasite.</title>
        <authorList>
            <person name="Kaur R."/>
            <person name="Stoldt M."/>
            <person name="Jongepier E."/>
            <person name="Feldmeyer B."/>
            <person name="Menzel F."/>
            <person name="Bornberg-Bauer E."/>
            <person name="Foitzik S."/>
        </authorList>
    </citation>
    <scope>NUCLEOTIDE SEQUENCE [LARGE SCALE GENOMIC DNA]</scope>
    <source>
        <tissue evidence="2">Whole body</tissue>
    </source>
</reference>
<proteinExistence type="predicted"/>
<feature type="region of interest" description="Disordered" evidence="1">
    <location>
        <begin position="44"/>
        <end position="81"/>
    </location>
</feature>
<sequence length="231" mass="26158">LRERFVRERRSLKAGLPSGSGSSKQSTPSHLYKALQFLEPHVQSRRTRGNVLKRSLSPSEESTRGNVLKRSLSPSEESTTWDALETDDPDVMEYLKIVEHNKSKHETPQVRNELKESDLLKIKMEPSDENNVNVLNVKTSAVNKTYTDIVNDKTRKSVKTNVSVNDDTLQVVSEALQSVKGLCESADKSDNVAYNFCMTTYSQLKKMSKKKQKIARSKIHTIMLELESDSE</sequence>
<protein>
    <recommendedName>
        <fullName evidence="4">BESS domain-containing protein</fullName>
    </recommendedName>
</protein>
<feature type="non-terminal residue" evidence="2">
    <location>
        <position position="231"/>
    </location>
</feature>
<keyword evidence="3" id="KW-1185">Reference proteome</keyword>
<organism evidence="2 3">
    <name type="scientific">Temnothorax longispinosus</name>
    <dbReference type="NCBI Taxonomy" id="300112"/>
    <lineage>
        <taxon>Eukaryota</taxon>
        <taxon>Metazoa</taxon>
        <taxon>Ecdysozoa</taxon>
        <taxon>Arthropoda</taxon>
        <taxon>Hexapoda</taxon>
        <taxon>Insecta</taxon>
        <taxon>Pterygota</taxon>
        <taxon>Neoptera</taxon>
        <taxon>Endopterygota</taxon>
        <taxon>Hymenoptera</taxon>
        <taxon>Apocrita</taxon>
        <taxon>Aculeata</taxon>
        <taxon>Formicoidea</taxon>
        <taxon>Formicidae</taxon>
        <taxon>Myrmicinae</taxon>
        <taxon>Temnothorax</taxon>
    </lineage>
</organism>
<comment type="caution">
    <text evidence="2">The sequence shown here is derived from an EMBL/GenBank/DDBJ whole genome shotgun (WGS) entry which is preliminary data.</text>
</comment>
<evidence type="ECO:0000313" key="2">
    <source>
        <dbReference type="EMBL" id="TGZ40681.1"/>
    </source>
</evidence>
<evidence type="ECO:0000256" key="1">
    <source>
        <dbReference type="SAM" id="MobiDB-lite"/>
    </source>
</evidence>
<evidence type="ECO:0000313" key="3">
    <source>
        <dbReference type="Proteomes" id="UP000310200"/>
    </source>
</evidence>
<feature type="compositionally biased region" description="Basic and acidic residues" evidence="1">
    <location>
        <begin position="1"/>
        <end position="11"/>
    </location>
</feature>
<dbReference type="EMBL" id="QBLH01003271">
    <property type="protein sequence ID" value="TGZ40681.1"/>
    <property type="molecule type" value="Genomic_DNA"/>
</dbReference>
<dbReference type="AlphaFoldDB" id="A0A4S2JVI8"/>
<feature type="region of interest" description="Disordered" evidence="1">
    <location>
        <begin position="1"/>
        <end position="29"/>
    </location>
</feature>
<feature type="non-terminal residue" evidence="2">
    <location>
        <position position="1"/>
    </location>
</feature>
<evidence type="ECO:0008006" key="4">
    <source>
        <dbReference type="Google" id="ProtNLM"/>
    </source>
</evidence>
<name>A0A4S2JVI8_9HYME</name>
<feature type="compositionally biased region" description="Low complexity" evidence="1">
    <location>
        <begin position="17"/>
        <end position="29"/>
    </location>
</feature>